<sequence>MDDLSLIHMLLTKATRYDEPRSIGFVRSLDLVQFDADHGGVAKSIRLQLIVLRSYIPSTTIPMASSRALRPVLGVCAACARQQHLVARRHFVTAPILRFDEVRESRLPRVATPSFWSSLIPKAFRRSEQSALQGEEGQEVPAVAPPKARRKWNPYTTFIILAVLIGSNAIQMISLRNEMTAFSRHTDVKLALLREVVQKVRRGEMDDVEVKRALGTGDPAAEKEWEDVVKEIEDTDVLWEAHQRKEAKKAAKMEERRLKEEQERKSASPIAEVPEDGDAGSSRAARPKFLM</sequence>
<reference evidence="2" key="1">
    <citation type="submission" date="2023-07" db="EMBL/GenBank/DDBJ databases">
        <title>Black Yeasts Isolated from many extreme environments.</title>
        <authorList>
            <person name="Coleine C."/>
            <person name="Stajich J.E."/>
            <person name="Selbmann L."/>
        </authorList>
    </citation>
    <scope>NUCLEOTIDE SEQUENCE</scope>
    <source>
        <strain evidence="2">CCFEE 5485</strain>
    </source>
</reference>
<feature type="region of interest" description="Disordered" evidence="1">
    <location>
        <begin position="243"/>
        <end position="291"/>
    </location>
</feature>
<keyword evidence="3" id="KW-1185">Reference proteome</keyword>
<proteinExistence type="predicted"/>
<dbReference type="AlphaFoldDB" id="A0AAE1C1I9"/>
<dbReference type="Pfam" id="PF17254">
    <property type="entry name" value="DUF5321"/>
    <property type="match status" value="1"/>
</dbReference>
<protein>
    <submittedName>
        <fullName evidence="2">Uncharacterized protein</fullName>
    </submittedName>
</protein>
<dbReference type="EMBL" id="JAUTXT010000017">
    <property type="protein sequence ID" value="KAK3674816.1"/>
    <property type="molecule type" value="Genomic_DNA"/>
</dbReference>
<feature type="compositionally biased region" description="Basic and acidic residues" evidence="1">
    <location>
        <begin position="243"/>
        <end position="266"/>
    </location>
</feature>
<name>A0AAE1C1I9_9PEZI</name>
<evidence type="ECO:0000313" key="2">
    <source>
        <dbReference type="EMBL" id="KAK3674816.1"/>
    </source>
</evidence>
<dbReference type="InterPro" id="IPR035213">
    <property type="entry name" value="DUF5321"/>
</dbReference>
<evidence type="ECO:0000313" key="3">
    <source>
        <dbReference type="Proteomes" id="UP001274830"/>
    </source>
</evidence>
<dbReference type="Proteomes" id="UP001274830">
    <property type="component" value="Unassembled WGS sequence"/>
</dbReference>
<gene>
    <name evidence="2" type="ORF">LTR78_005160</name>
</gene>
<organism evidence="2 3">
    <name type="scientific">Recurvomyces mirabilis</name>
    <dbReference type="NCBI Taxonomy" id="574656"/>
    <lineage>
        <taxon>Eukaryota</taxon>
        <taxon>Fungi</taxon>
        <taxon>Dikarya</taxon>
        <taxon>Ascomycota</taxon>
        <taxon>Pezizomycotina</taxon>
        <taxon>Dothideomycetes</taxon>
        <taxon>Dothideomycetidae</taxon>
        <taxon>Mycosphaerellales</taxon>
        <taxon>Teratosphaeriaceae</taxon>
        <taxon>Recurvomyces</taxon>
    </lineage>
</organism>
<comment type="caution">
    <text evidence="2">The sequence shown here is derived from an EMBL/GenBank/DDBJ whole genome shotgun (WGS) entry which is preliminary data.</text>
</comment>
<evidence type="ECO:0000256" key="1">
    <source>
        <dbReference type="SAM" id="MobiDB-lite"/>
    </source>
</evidence>
<accession>A0AAE1C1I9</accession>